<accession>A0AA87U2K5</accession>
<keyword evidence="3 5" id="KW-0472">Membrane</keyword>
<feature type="transmembrane region" description="Helical" evidence="5">
    <location>
        <begin position="369"/>
        <end position="388"/>
    </location>
</feature>
<evidence type="ECO:0000256" key="4">
    <source>
        <dbReference type="SAM" id="MobiDB-lite"/>
    </source>
</evidence>
<sequence length="424" mass="44118">MSGDLADASTDCLNGSPANPSAATPRARPLLVIAALGLTQIIGYGTLYYSFSILAPAMAHDFGWPTEWIFGVLSGALLIGGLAAPWAGRWIDHYGAARIMTVGSLAAAAALIACALAPVGIAFVPALIAVEIASTLVQYGAAFALLVQQQPRTAQRSIVHLTLIAGLASTIFWPFTTALHNALSWQQVYFVFAAMNFFICLPIHAWLSRLNRRPDKTGDADATAPNATVDGSLPLAARRRGSILLSIGFALQSFVSSAILVHMLPLLGALGLGVAGVMVGTLFGPAQVTSRFINMMFGKNLSQLRLAMISAAMLPASAALLLLTAPSVPGALAFAVLFGMGNGLYSIVSGVLPLALFGSEGYGARQGQLMSVRLIVSSAAPFAFALLMENIGVNWALTITAILGSGALLAFLGIARLYREPHAG</sequence>
<comment type="caution">
    <text evidence="6">The sequence shown here is derived from an EMBL/GenBank/DDBJ whole genome shotgun (WGS) entry which is preliminary data.</text>
</comment>
<dbReference type="Pfam" id="PF07690">
    <property type="entry name" value="MFS_1"/>
    <property type="match status" value="1"/>
</dbReference>
<dbReference type="GO" id="GO:0022857">
    <property type="term" value="F:transmembrane transporter activity"/>
    <property type="evidence" value="ECO:0007669"/>
    <property type="project" value="InterPro"/>
</dbReference>
<gene>
    <name evidence="6" type="ORF">RRH01S_02_01950</name>
</gene>
<feature type="transmembrane region" description="Helical" evidence="5">
    <location>
        <begin position="30"/>
        <end position="48"/>
    </location>
</feature>
<feature type="transmembrane region" description="Helical" evidence="5">
    <location>
        <begin position="188"/>
        <end position="207"/>
    </location>
</feature>
<dbReference type="AlphaFoldDB" id="A0AA87U2K5"/>
<feature type="transmembrane region" description="Helical" evidence="5">
    <location>
        <begin position="267"/>
        <end position="286"/>
    </location>
</feature>
<dbReference type="EMBL" id="BAYX01000002">
    <property type="protein sequence ID" value="GAJ91527.1"/>
    <property type="molecule type" value="Genomic_DNA"/>
</dbReference>
<feature type="transmembrane region" description="Helical" evidence="5">
    <location>
        <begin position="127"/>
        <end position="146"/>
    </location>
</feature>
<reference evidence="6 7" key="1">
    <citation type="submission" date="2014-05" db="EMBL/GenBank/DDBJ databases">
        <title>Whole genome shotgun sequence of Rhizobium rhizogenes NBRC 13257.</title>
        <authorList>
            <person name="Katano-Makiyama Y."/>
            <person name="Hosoyama A."/>
            <person name="Hashimoto M."/>
            <person name="Hosoyama Y."/>
            <person name="Noguchi M."/>
            <person name="Tsuchikane K."/>
            <person name="Kimura A."/>
            <person name="Ohji S."/>
            <person name="Ichikawa N."/>
            <person name="Yamazoe A."/>
            <person name="Fujita N."/>
        </authorList>
    </citation>
    <scope>NUCLEOTIDE SEQUENCE [LARGE SCALE GENOMIC DNA]</scope>
    <source>
        <strain evidence="6 7">NBRC 13257</strain>
    </source>
</reference>
<evidence type="ECO:0000313" key="7">
    <source>
        <dbReference type="Proteomes" id="UP000026941"/>
    </source>
</evidence>
<name>A0AA87U2K5_RHIRH</name>
<dbReference type="NCBIfam" id="NF033733">
    <property type="entry name" value="MFS_ArsK"/>
    <property type="match status" value="1"/>
</dbReference>
<evidence type="ECO:0000256" key="1">
    <source>
        <dbReference type="ARBA" id="ARBA00022692"/>
    </source>
</evidence>
<feature type="transmembrane region" description="Helical" evidence="5">
    <location>
        <begin position="306"/>
        <end position="325"/>
    </location>
</feature>
<evidence type="ECO:0000256" key="5">
    <source>
        <dbReference type="SAM" id="Phobius"/>
    </source>
</evidence>
<evidence type="ECO:0000256" key="2">
    <source>
        <dbReference type="ARBA" id="ARBA00022989"/>
    </source>
</evidence>
<feature type="transmembrane region" description="Helical" evidence="5">
    <location>
        <begin position="99"/>
        <end position="121"/>
    </location>
</feature>
<feature type="region of interest" description="Disordered" evidence="4">
    <location>
        <begin position="1"/>
        <end position="24"/>
    </location>
</feature>
<dbReference type="InterPro" id="IPR011701">
    <property type="entry name" value="MFS"/>
</dbReference>
<dbReference type="RefSeq" id="WP_007693126.1">
    <property type="nucleotide sequence ID" value="NZ_BAYX01000002.1"/>
</dbReference>
<feature type="transmembrane region" description="Helical" evidence="5">
    <location>
        <begin position="331"/>
        <end position="357"/>
    </location>
</feature>
<feature type="transmembrane region" description="Helical" evidence="5">
    <location>
        <begin position="68"/>
        <end position="87"/>
    </location>
</feature>
<evidence type="ECO:0000256" key="3">
    <source>
        <dbReference type="ARBA" id="ARBA00023136"/>
    </source>
</evidence>
<protein>
    <submittedName>
        <fullName evidence="6">Major facilitator superfamily transporter</fullName>
    </submittedName>
</protein>
<dbReference type="SUPFAM" id="SSF103473">
    <property type="entry name" value="MFS general substrate transporter"/>
    <property type="match status" value="1"/>
</dbReference>
<keyword evidence="2 5" id="KW-1133">Transmembrane helix</keyword>
<feature type="transmembrane region" description="Helical" evidence="5">
    <location>
        <begin position="243"/>
        <end position="261"/>
    </location>
</feature>
<feature type="transmembrane region" description="Helical" evidence="5">
    <location>
        <begin position="394"/>
        <end position="418"/>
    </location>
</feature>
<evidence type="ECO:0000313" key="6">
    <source>
        <dbReference type="EMBL" id="GAJ91527.1"/>
    </source>
</evidence>
<feature type="compositionally biased region" description="Polar residues" evidence="4">
    <location>
        <begin position="11"/>
        <end position="22"/>
    </location>
</feature>
<dbReference type="InterPro" id="IPR036259">
    <property type="entry name" value="MFS_trans_sf"/>
</dbReference>
<proteinExistence type="predicted"/>
<dbReference type="Proteomes" id="UP000026941">
    <property type="component" value="Unassembled WGS sequence"/>
</dbReference>
<dbReference type="Gene3D" id="1.20.1250.20">
    <property type="entry name" value="MFS general substrate transporter like domains"/>
    <property type="match status" value="1"/>
</dbReference>
<organism evidence="6 7">
    <name type="scientific">Rhizobium rhizogenes NBRC 13257</name>
    <dbReference type="NCBI Taxonomy" id="1220581"/>
    <lineage>
        <taxon>Bacteria</taxon>
        <taxon>Pseudomonadati</taxon>
        <taxon>Pseudomonadota</taxon>
        <taxon>Alphaproteobacteria</taxon>
        <taxon>Hyphomicrobiales</taxon>
        <taxon>Rhizobiaceae</taxon>
        <taxon>Rhizobium/Agrobacterium group</taxon>
        <taxon>Rhizobium</taxon>
    </lineage>
</organism>
<feature type="transmembrane region" description="Helical" evidence="5">
    <location>
        <begin position="158"/>
        <end position="176"/>
    </location>
</feature>
<keyword evidence="1 5" id="KW-0812">Transmembrane</keyword>